<name>A0ABQ2NNE1_9FLAO</name>
<proteinExistence type="predicted"/>
<feature type="transmembrane region" description="Helical" evidence="5">
    <location>
        <begin position="146"/>
        <end position="165"/>
    </location>
</feature>
<evidence type="ECO:0000256" key="1">
    <source>
        <dbReference type="ARBA" id="ARBA00004141"/>
    </source>
</evidence>
<feature type="transmembrane region" description="Helical" evidence="5">
    <location>
        <begin position="75"/>
        <end position="97"/>
    </location>
</feature>
<reference evidence="8" key="1">
    <citation type="journal article" date="2019" name="Int. J. Syst. Evol. Microbiol.">
        <title>The Global Catalogue of Microorganisms (GCM) 10K type strain sequencing project: providing services to taxonomists for standard genome sequencing and annotation.</title>
        <authorList>
            <consortium name="The Broad Institute Genomics Platform"/>
            <consortium name="The Broad Institute Genome Sequencing Center for Infectious Disease"/>
            <person name="Wu L."/>
            <person name="Ma J."/>
        </authorList>
    </citation>
    <scope>NUCLEOTIDE SEQUENCE [LARGE SCALE GENOMIC DNA]</scope>
    <source>
        <strain evidence="8">CGMCC 1.7656</strain>
    </source>
</reference>
<dbReference type="RefSeq" id="WP_188618751.1">
    <property type="nucleotide sequence ID" value="NZ_BMLV01000009.1"/>
</dbReference>
<keyword evidence="2 5" id="KW-0812">Transmembrane</keyword>
<protein>
    <recommendedName>
        <fullName evidence="6">Methylamine utilisation protein MauE domain-containing protein</fullName>
    </recommendedName>
</protein>
<evidence type="ECO:0000256" key="4">
    <source>
        <dbReference type="ARBA" id="ARBA00023136"/>
    </source>
</evidence>
<feature type="transmembrane region" description="Helical" evidence="5">
    <location>
        <begin position="47"/>
        <end position="68"/>
    </location>
</feature>
<keyword evidence="4 5" id="KW-0472">Membrane</keyword>
<keyword evidence="8" id="KW-1185">Reference proteome</keyword>
<organism evidence="7 8">
    <name type="scientific">Cloacibacterium rupense</name>
    <dbReference type="NCBI Taxonomy" id="517423"/>
    <lineage>
        <taxon>Bacteria</taxon>
        <taxon>Pseudomonadati</taxon>
        <taxon>Bacteroidota</taxon>
        <taxon>Flavobacteriia</taxon>
        <taxon>Flavobacteriales</taxon>
        <taxon>Weeksellaceae</taxon>
    </lineage>
</organism>
<evidence type="ECO:0000259" key="6">
    <source>
        <dbReference type="Pfam" id="PF07291"/>
    </source>
</evidence>
<accession>A0ABQ2NNE1</accession>
<evidence type="ECO:0000256" key="2">
    <source>
        <dbReference type="ARBA" id="ARBA00022692"/>
    </source>
</evidence>
<feature type="domain" description="Methylamine utilisation protein MauE" evidence="6">
    <location>
        <begin position="6"/>
        <end position="132"/>
    </location>
</feature>
<evidence type="ECO:0000256" key="3">
    <source>
        <dbReference type="ARBA" id="ARBA00022989"/>
    </source>
</evidence>
<dbReference type="InterPro" id="IPR009908">
    <property type="entry name" value="Methylamine_util_MauE"/>
</dbReference>
<dbReference type="Proteomes" id="UP000620064">
    <property type="component" value="Unassembled WGS sequence"/>
</dbReference>
<evidence type="ECO:0000256" key="5">
    <source>
        <dbReference type="SAM" id="Phobius"/>
    </source>
</evidence>
<feature type="transmembrane region" description="Helical" evidence="5">
    <location>
        <begin position="117"/>
        <end position="134"/>
    </location>
</feature>
<keyword evidence="3 5" id="KW-1133">Transmembrane helix</keyword>
<evidence type="ECO:0000313" key="7">
    <source>
        <dbReference type="EMBL" id="GGP06735.1"/>
    </source>
</evidence>
<gene>
    <name evidence="7" type="ORF">GCM10010992_27800</name>
</gene>
<evidence type="ECO:0000313" key="8">
    <source>
        <dbReference type="Proteomes" id="UP000620064"/>
    </source>
</evidence>
<sequence length="502" mass="58229">MKNFKNNIILFSSYFHALLFTYAAVSKLLDFENFQIQLAQSPLLSAFAGIISYIIISIELLLAVLLCIPKTRLFSLYGTLFLMSGFTVYIYLILNFSDFIPCSCGGILEELDWSEHLIFNLICVILAWIAIYLLEKSLSVNWKHTFIFTSLTIFLASTTLHILYLNSEYIIKKDNNFTRRFPHHPLIEEKTMDLGVNSYYFAGIHQNEVYLGNKTSPLTLISIDQDLKKMRKHSIKLENNNLIFKSLRIIIKSPYFYLYDGTVPIIYRGKIGQSTAKVISYQDAYFNQLKVIDSTTFIIRTESSKTKKQVLGILNLQKKTRLNLSENIISTNQKNIFEADGQLIADEKNLYYIFYYHNNILKADFHLQKTEHLKTIDTINKANIKTINLENGHQKMGAPPKIINSNSVVFNGILFNTSHLIGKFEDKKQWKKSTIIDIYNTNQRKYWGSWYLQNRGNNKMSQMLISKEHMFVLIGQEIVKYRIAQSLQEQFKTGEAENQSKE</sequence>
<dbReference type="EMBL" id="BMLV01000009">
    <property type="protein sequence ID" value="GGP06735.1"/>
    <property type="molecule type" value="Genomic_DNA"/>
</dbReference>
<comment type="caution">
    <text evidence="7">The sequence shown here is derived from an EMBL/GenBank/DDBJ whole genome shotgun (WGS) entry which is preliminary data.</text>
</comment>
<dbReference type="Pfam" id="PF07291">
    <property type="entry name" value="MauE"/>
    <property type="match status" value="1"/>
</dbReference>
<comment type="subcellular location">
    <subcellularLocation>
        <location evidence="1">Membrane</location>
        <topology evidence="1">Multi-pass membrane protein</topology>
    </subcellularLocation>
</comment>